<feature type="binding site" evidence="5">
    <location>
        <begin position="187"/>
        <end position="190"/>
    </location>
    <ligand>
        <name>substrate</name>
    </ligand>
</feature>
<feature type="binding site" evidence="5">
    <location>
        <position position="187"/>
    </location>
    <ligand>
        <name>S-adenosyl-L-methionine</name>
        <dbReference type="ChEBI" id="CHEBI:59789"/>
    </ligand>
</feature>
<comment type="caution">
    <text evidence="8">The sequence shown here is derived from an EMBL/GenBank/DDBJ whole genome shotgun (WGS) entry which is preliminary data.</text>
</comment>
<dbReference type="EMBL" id="JAVRHQ010000025">
    <property type="protein sequence ID" value="MDT0644368.1"/>
    <property type="molecule type" value="Genomic_DNA"/>
</dbReference>
<evidence type="ECO:0000313" key="9">
    <source>
        <dbReference type="Proteomes" id="UP001262889"/>
    </source>
</evidence>
<feature type="binding site" evidence="5">
    <location>
        <position position="144"/>
    </location>
    <ligand>
        <name>S-adenosyl-L-methionine</name>
        <dbReference type="ChEBI" id="CHEBI:59789"/>
    </ligand>
</feature>
<dbReference type="GO" id="GO:0032259">
    <property type="term" value="P:methylation"/>
    <property type="evidence" value="ECO:0007669"/>
    <property type="project" value="UniProtKB-KW"/>
</dbReference>
<dbReference type="InterPro" id="IPR050320">
    <property type="entry name" value="N5-glutamine_MTase"/>
</dbReference>
<evidence type="ECO:0000256" key="4">
    <source>
        <dbReference type="ARBA" id="ARBA00048391"/>
    </source>
</evidence>
<organism evidence="8 9">
    <name type="scientific">Autumnicola tepida</name>
    <dbReference type="NCBI Taxonomy" id="3075595"/>
    <lineage>
        <taxon>Bacteria</taxon>
        <taxon>Pseudomonadati</taxon>
        <taxon>Bacteroidota</taxon>
        <taxon>Flavobacteriia</taxon>
        <taxon>Flavobacteriales</taxon>
        <taxon>Flavobacteriaceae</taxon>
        <taxon>Autumnicola</taxon>
    </lineage>
</organism>
<dbReference type="Pfam" id="PF05175">
    <property type="entry name" value="MTS"/>
    <property type="match status" value="1"/>
</dbReference>
<dbReference type="CDD" id="cd02440">
    <property type="entry name" value="AdoMet_MTases"/>
    <property type="match status" value="1"/>
</dbReference>
<evidence type="ECO:0000256" key="5">
    <source>
        <dbReference type="HAMAP-Rule" id="MF_02126"/>
    </source>
</evidence>
<evidence type="ECO:0000256" key="3">
    <source>
        <dbReference type="ARBA" id="ARBA00022691"/>
    </source>
</evidence>
<dbReference type="PANTHER" id="PTHR18895:SF74">
    <property type="entry name" value="MTRF1L RELEASE FACTOR GLUTAMINE METHYLTRANSFERASE"/>
    <property type="match status" value="1"/>
</dbReference>
<reference evidence="8 9" key="1">
    <citation type="submission" date="2023-09" db="EMBL/GenBank/DDBJ databases">
        <authorList>
            <person name="Rey-Velasco X."/>
        </authorList>
    </citation>
    <scope>NUCLEOTIDE SEQUENCE [LARGE SCALE GENOMIC DNA]</scope>
    <source>
        <strain evidence="8 9">F363</strain>
    </source>
</reference>
<proteinExistence type="inferred from homology"/>
<dbReference type="GO" id="GO:0102559">
    <property type="term" value="F:peptide chain release factor N(5)-glutamine methyltransferase activity"/>
    <property type="evidence" value="ECO:0007669"/>
    <property type="project" value="UniProtKB-EC"/>
</dbReference>
<dbReference type="InterPro" id="IPR029063">
    <property type="entry name" value="SAM-dependent_MTases_sf"/>
</dbReference>
<dbReference type="RefSeq" id="WP_311535985.1">
    <property type="nucleotide sequence ID" value="NZ_JAVRHQ010000025.1"/>
</dbReference>
<comment type="function">
    <text evidence="5">Methylates the class 1 translation termination release factors RF1/PrfA and RF2/PrfB on the glutamine residue of the universally conserved GGQ motif.</text>
</comment>
<feature type="domain" description="Methyltransferase small" evidence="6">
    <location>
        <begin position="112"/>
        <end position="197"/>
    </location>
</feature>
<comment type="caution">
    <text evidence="5">Lacks conserved residue(s) required for the propagation of feature annotation.</text>
</comment>
<feature type="domain" description="Release factor glutamine methyltransferase N-terminal" evidence="7">
    <location>
        <begin position="10"/>
        <end position="76"/>
    </location>
</feature>
<dbReference type="EC" id="2.1.1.297" evidence="5"/>
<dbReference type="NCBIfam" id="TIGR03534">
    <property type="entry name" value="RF_mod_PrmC"/>
    <property type="match status" value="1"/>
</dbReference>
<dbReference type="Proteomes" id="UP001262889">
    <property type="component" value="Unassembled WGS sequence"/>
</dbReference>
<accession>A0ABU3CDN4</accession>
<evidence type="ECO:0000256" key="2">
    <source>
        <dbReference type="ARBA" id="ARBA00022679"/>
    </source>
</evidence>
<gene>
    <name evidence="5 8" type="primary">prmC</name>
    <name evidence="8" type="ORF">RM553_16130</name>
</gene>
<dbReference type="NCBIfam" id="TIGR00536">
    <property type="entry name" value="hemK_fam"/>
    <property type="match status" value="1"/>
</dbReference>
<evidence type="ECO:0000259" key="6">
    <source>
        <dbReference type="Pfam" id="PF05175"/>
    </source>
</evidence>
<keyword evidence="1 5" id="KW-0489">Methyltransferase</keyword>
<evidence type="ECO:0000313" key="8">
    <source>
        <dbReference type="EMBL" id="MDT0644368.1"/>
    </source>
</evidence>
<evidence type="ECO:0000259" key="7">
    <source>
        <dbReference type="Pfam" id="PF17827"/>
    </source>
</evidence>
<comment type="catalytic activity">
    <reaction evidence="4 5">
        <text>L-glutaminyl-[peptide chain release factor] + S-adenosyl-L-methionine = N(5)-methyl-L-glutaminyl-[peptide chain release factor] + S-adenosyl-L-homocysteine + H(+)</text>
        <dbReference type="Rhea" id="RHEA:42896"/>
        <dbReference type="Rhea" id="RHEA-COMP:10271"/>
        <dbReference type="Rhea" id="RHEA-COMP:10272"/>
        <dbReference type="ChEBI" id="CHEBI:15378"/>
        <dbReference type="ChEBI" id="CHEBI:30011"/>
        <dbReference type="ChEBI" id="CHEBI:57856"/>
        <dbReference type="ChEBI" id="CHEBI:59789"/>
        <dbReference type="ChEBI" id="CHEBI:61891"/>
        <dbReference type="EC" id="2.1.1.297"/>
    </reaction>
</comment>
<protein>
    <recommendedName>
        <fullName evidence="5">Release factor glutamine methyltransferase</fullName>
        <shortName evidence="5">RF MTase</shortName>
        <ecNumber evidence="5">2.1.1.297</ecNumber>
    </recommendedName>
    <alternativeName>
        <fullName evidence="5">N5-glutamine methyltransferase PrmC</fullName>
    </alternativeName>
    <alternativeName>
        <fullName evidence="5">Protein-(glutamine-N5) MTase PrmC</fullName>
    </alternativeName>
    <alternativeName>
        <fullName evidence="5">Protein-glutamine N-methyltransferase PrmC</fullName>
    </alternativeName>
</protein>
<dbReference type="SUPFAM" id="SSF53335">
    <property type="entry name" value="S-adenosyl-L-methionine-dependent methyltransferases"/>
    <property type="match status" value="1"/>
</dbReference>
<dbReference type="InterPro" id="IPR007848">
    <property type="entry name" value="Small_mtfrase_dom"/>
</dbReference>
<dbReference type="Gene3D" id="3.40.50.150">
    <property type="entry name" value="Vaccinia Virus protein VP39"/>
    <property type="match status" value="1"/>
</dbReference>
<dbReference type="PROSITE" id="PS00092">
    <property type="entry name" value="N6_MTASE"/>
    <property type="match status" value="1"/>
</dbReference>
<dbReference type="PANTHER" id="PTHR18895">
    <property type="entry name" value="HEMK METHYLTRANSFERASE"/>
    <property type="match status" value="1"/>
</dbReference>
<dbReference type="InterPro" id="IPR004556">
    <property type="entry name" value="HemK-like"/>
</dbReference>
<dbReference type="InterPro" id="IPR040758">
    <property type="entry name" value="PrmC_N"/>
</dbReference>
<dbReference type="HAMAP" id="MF_02126">
    <property type="entry name" value="RF_methyltr_PrmC"/>
    <property type="match status" value="1"/>
</dbReference>
<dbReference type="InterPro" id="IPR002052">
    <property type="entry name" value="DNA_methylase_N6_adenine_CS"/>
</dbReference>
<dbReference type="Gene3D" id="1.10.8.10">
    <property type="entry name" value="DNA helicase RuvA subunit, C-terminal domain"/>
    <property type="match status" value="1"/>
</dbReference>
<sequence length="280" mass="32374">MQVKELKIKFQEELKEEYPQEEIVSFFNLLAEEYLGMNRLQMAIQPEREISKAENANFEAAFQKLKNHYPVQYILGETEFFGLIFQVNEAVLIPRPETEELVQWILEDHSSAENLKILDIGTGSGCIAIALAKHLKNAEVFAIDVSKKALETASINAENNDVKITFMEKNVLEINKLDQHFDIIVSNPPYVRELEKKQMQRNVLDFEPELALYVGDENPLVFYKTITKLAENSLRPSGKLYFEINQYLAEETGNLLKMHNFKPCLKKDIFGNYRMLKGTF</sequence>
<keyword evidence="3 5" id="KW-0949">S-adenosyl-L-methionine</keyword>
<feature type="binding site" evidence="5">
    <location>
        <begin position="121"/>
        <end position="125"/>
    </location>
    <ligand>
        <name>S-adenosyl-L-methionine</name>
        <dbReference type="ChEBI" id="CHEBI:59789"/>
    </ligand>
</feature>
<name>A0ABU3CDN4_9FLAO</name>
<dbReference type="InterPro" id="IPR019874">
    <property type="entry name" value="RF_methyltr_PrmC"/>
</dbReference>
<dbReference type="Pfam" id="PF17827">
    <property type="entry name" value="PrmC_N"/>
    <property type="match status" value="1"/>
</dbReference>
<comment type="similarity">
    <text evidence="5">Belongs to the protein N5-glutamine methyltransferase family. PrmC subfamily.</text>
</comment>
<keyword evidence="2 5" id="KW-0808">Transferase</keyword>
<evidence type="ECO:0000256" key="1">
    <source>
        <dbReference type="ARBA" id="ARBA00022603"/>
    </source>
</evidence>
<keyword evidence="9" id="KW-1185">Reference proteome</keyword>